<dbReference type="EMBL" id="JAHUTI010009952">
    <property type="protein sequence ID" value="MED6234787.1"/>
    <property type="molecule type" value="Genomic_DNA"/>
</dbReference>
<keyword evidence="3" id="KW-1185">Reference proteome</keyword>
<evidence type="ECO:0000313" key="2">
    <source>
        <dbReference type="EMBL" id="MED6234787.1"/>
    </source>
</evidence>
<organism evidence="2 3">
    <name type="scientific">Ataeniobius toweri</name>
    <dbReference type="NCBI Taxonomy" id="208326"/>
    <lineage>
        <taxon>Eukaryota</taxon>
        <taxon>Metazoa</taxon>
        <taxon>Chordata</taxon>
        <taxon>Craniata</taxon>
        <taxon>Vertebrata</taxon>
        <taxon>Euteleostomi</taxon>
        <taxon>Actinopterygii</taxon>
        <taxon>Neopterygii</taxon>
        <taxon>Teleostei</taxon>
        <taxon>Neoteleostei</taxon>
        <taxon>Acanthomorphata</taxon>
        <taxon>Ovalentaria</taxon>
        <taxon>Atherinomorphae</taxon>
        <taxon>Cyprinodontiformes</taxon>
        <taxon>Goodeidae</taxon>
        <taxon>Ataeniobius</taxon>
    </lineage>
</organism>
<protein>
    <recommendedName>
        <fullName evidence="4">Transmembrane protein</fullName>
    </recommendedName>
</protein>
<sequence length="131" mass="14043">MPIPTPKLGGNRHCLDLGGSGSDPGSLSWFQLLNVLILILSGGGIGGVCMVGWLELFSWSGLGFSWVLVFGIIFGRMVGAPFRNVDFVQGFCFRCSLLRSVLCCMACCHGGPVRCGSGCHVWVLWGGHHWA</sequence>
<feature type="transmembrane region" description="Helical" evidence="1">
    <location>
        <begin position="32"/>
        <end position="53"/>
    </location>
</feature>
<evidence type="ECO:0000313" key="3">
    <source>
        <dbReference type="Proteomes" id="UP001345963"/>
    </source>
</evidence>
<keyword evidence="1" id="KW-0812">Transmembrane</keyword>
<evidence type="ECO:0008006" key="4">
    <source>
        <dbReference type="Google" id="ProtNLM"/>
    </source>
</evidence>
<comment type="caution">
    <text evidence="2">The sequence shown here is derived from an EMBL/GenBank/DDBJ whole genome shotgun (WGS) entry which is preliminary data.</text>
</comment>
<gene>
    <name evidence="2" type="ORF">ATANTOWER_001595</name>
</gene>
<evidence type="ECO:0000256" key="1">
    <source>
        <dbReference type="SAM" id="Phobius"/>
    </source>
</evidence>
<name>A0ABU7A9I8_9TELE</name>
<keyword evidence="1" id="KW-1133">Transmembrane helix</keyword>
<feature type="transmembrane region" description="Helical" evidence="1">
    <location>
        <begin position="59"/>
        <end position="79"/>
    </location>
</feature>
<reference evidence="2 3" key="1">
    <citation type="submission" date="2021-07" db="EMBL/GenBank/DDBJ databases">
        <authorList>
            <person name="Palmer J.M."/>
        </authorList>
    </citation>
    <scope>NUCLEOTIDE SEQUENCE [LARGE SCALE GENOMIC DNA]</scope>
    <source>
        <strain evidence="2 3">AT_MEX2019</strain>
        <tissue evidence="2">Muscle</tissue>
    </source>
</reference>
<keyword evidence="1" id="KW-0472">Membrane</keyword>
<accession>A0ABU7A9I8</accession>
<dbReference type="Proteomes" id="UP001345963">
    <property type="component" value="Unassembled WGS sequence"/>
</dbReference>
<proteinExistence type="predicted"/>